<dbReference type="GO" id="GO:0005524">
    <property type="term" value="F:ATP binding"/>
    <property type="evidence" value="ECO:0007669"/>
    <property type="project" value="UniProtKB-KW"/>
</dbReference>
<reference evidence="7 8" key="1">
    <citation type="submission" date="2018-04" db="EMBL/GenBank/DDBJ databases">
        <title>Genomic Encyclopedia of Type Strains, Phase IV (KMG-IV): sequencing the most valuable type-strain genomes for metagenomic binning, comparative biology and taxonomic classification.</title>
        <authorList>
            <person name="Goeker M."/>
        </authorList>
    </citation>
    <scope>NUCLEOTIDE SEQUENCE [LARGE SCALE GENOMIC DNA]</scope>
    <source>
        <strain evidence="7 8">DSM 28795</strain>
    </source>
</reference>
<evidence type="ECO:0000256" key="2">
    <source>
        <dbReference type="ARBA" id="ARBA00022741"/>
    </source>
</evidence>
<keyword evidence="4" id="KW-0067">ATP-binding</keyword>
<dbReference type="OrthoDB" id="9804377at2"/>
<proteinExistence type="predicted"/>
<evidence type="ECO:0000259" key="6">
    <source>
        <dbReference type="SMART" id="SM00983"/>
    </source>
</evidence>
<evidence type="ECO:0000256" key="5">
    <source>
        <dbReference type="NCBIfam" id="TIGR01378"/>
    </source>
</evidence>
<evidence type="ECO:0000256" key="4">
    <source>
        <dbReference type="ARBA" id="ARBA00022840"/>
    </source>
</evidence>
<keyword evidence="2" id="KW-0547">Nucleotide-binding</keyword>
<evidence type="ECO:0000313" key="7">
    <source>
        <dbReference type="EMBL" id="PVY84178.1"/>
    </source>
</evidence>
<dbReference type="Proteomes" id="UP000245433">
    <property type="component" value="Unassembled WGS sequence"/>
</dbReference>
<organism evidence="7 8">
    <name type="scientific">Convivina intestini</name>
    <dbReference type="NCBI Taxonomy" id="1505726"/>
    <lineage>
        <taxon>Bacteria</taxon>
        <taxon>Bacillati</taxon>
        <taxon>Bacillota</taxon>
        <taxon>Bacilli</taxon>
        <taxon>Lactobacillales</taxon>
        <taxon>Lactobacillaceae</taxon>
        <taxon>Convivina</taxon>
    </lineage>
</organism>
<keyword evidence="1" id="KW-0808">Transferase</keyword>
<gene>
    <name evidence="7" type="ORF">C7384_10556</name>
</gene>
<dbReference type="SMART" id="SM00983">
    <property type="entry name" value="TPK_B1_binding"/>
    <property type="match status" value="1"/>
</dbReference>
<dbReference type="NCBIfam" id="TIGR01378">
    <property type="entry name" value="thi_PPkinase"/>
    <property type="match status" value="1"/>
</dbReference>
<dbReference type="InterPro" id="IPR007373">
    <property type="entry name" value="Thiamin_PyroPKinase_B1-bd"/>
</dbReference>
<keyword evidence="3 7" id="KW-0418">Kinase</keyword>
<dbReference type="CDD" id="cd07995">
    <property type="entry name" value="TPK"/>
    <property type="match status" value="1"/>
</dbReference>
<dbReference type="GO" id="GO:0004788">
    <property type="term" value="F:thiamine diphosphokinase activity"/>
    <property type="evidence" value="ECO:0007669"/>
    <property type="project" value="UniProtKB-UniRule"/>
</dbReference>
<dbReference type="Pfam" id="PF04265">
    <property type="entry name" value="TPK_B1_binding"/>
    <property type="match status" value="1"/>
</dbReference>
<dbReference type="PANTHER" id="PTHR41299">
    <property type="entry name" value="THIAMINE PYROPHOSPHOKINASE"/>
    <property type="match status" value="1"/>
</dbReference>
<dbReference type="EC" id="2.7.6.2" evidence="5"/>
<dbReference type="InterPro" id="IPR007371">
    <property type="entry name" value="TPK_catalytic"/>
</dbReference>
<dbReference type="GO" id="GO:0009229">
    <property type="term" value="P:thiamine diphosphate biosynthetic process"/>
    <property type="evidence" value="ECO:0007669"/>
    <property type="project" value="InterPro"/>
</dbReference>
<comment type="caution">
    <text evidence="7">The sequence shown here is derived from an EMBL/GenBank/DDBJ whole genome shotgun (WGS) entry which is preliminary data.</text>
</comment>
<dbReference type="Pfam" id="PF04263">
    <property type="entry name" value="TPK_catalytic"/>
    <property type="match status" value="1"/>
</dbReference>
<sequence length="222" mass="24957">MQVNILAGGSAELWPTDIFDQPGVWIGADRGAWRLLKAGVNFQLAVGDFDSLNPQEYQFLKEHFQQENIKQVPTVKDFTDTQLALQTAMGFDCDLIKVYGATGGRVDHLLSNLWIINEPVFQPIVEKVHFVDCQNDISYLQPGYKTIQHIPGMKYLGFMPLGLVDNLHIIDAKYTLTSAVNWPKMWSSNEFVDELVHVSFDSGIIMVTQTKDRSSDDSSSSN</sequence>
<accession>A0A2U1D963</accession>
<dbReference type="AlphaFoldDB" id="A0A2U1D963"/>
<name>A0A2U1D963_9LACO</name>
<dbReference type="RefSeq" id="WP_089938745.1">
    <property type="nucleotide sequence ID" value="NZ_CAKOEX010000004.1"/>
</dbReference>
<dbReference type="EMBL" id="QEKT01000005">
    <property type="protein sequence ID" value="PVY84178.1"/>
    <property type="molecule type" value="Genomic_DNA"/>
</dbReference>
<dbReference type="SUPFAM" id="SSF63999">
    <property type="entry name" value="Thiamin pyrophosphokinase, catalytic domain"/>
    <property type="match status" value="1"/>
</dbReference>
<protein>
    <recommendedName>
        <fullName evidence="5">Thiamine diphosphokinase</fullName>
        <ecNumber evidence="5">2.7.6.2</ecNumber>
    </recommendedName>
</protein>
<dbReference type="InterPro" id="IPR006282">
    <property type="entry name" value="Thi_PPkinase"/>
</dbReference>
<dbReference type="GO" id="GO:0006772">
    <property type="term" value="P:thiamine metabolic process"/>
    <property type="evidence" value="ECO:0007669"/>
    <property type="project" value="UniProtKB-UniRule"/>
</dbReference>
<dbReference type="InterPro" id="IPR036759">
    <property type="entry name" value="TPK_catalytic_sf"/>
</dbReference>
<dbReference type="InterPro" id="IPR053149">
    <property type="entry name" value="TPK"/>
</dbReference>
<evidence type="ECO:0000256" key="3">
    <source>
        <dbReference type="ARBA" id="ARBA00022777"/>
    </source>
</evidence>
<evidence type="ECO:0000256" key="1">
    <source>
        <dbReference type="ARBA" id="ARBA00022679"/>
    </source>
</evidence>
<feature type="domain" description="Thiamin pyrophosphokinase thiamin-binding" evidence="6">
    <location>
        <begin position="143"/>
        <end position="206"/>
    </location>
</feature>
<keyword evidence="8" id="KW-1185">Reference proteome</keyword>
<dbReference type="Gene3D" id="3.40.50.10240">
    <property type="entry name" value="Thiamin pyrophosphokinase, catalytic domain"/>
    <property type="match status" value="1"/>
</dbReference>
<dbReference type="GO" id="GO:0016301">
    <property type="term" value="F:kinase activity"/>
    <property type="evidence" value="ECO:0007669"/>
    <property type="project" value="UniProtKB-KW"/>
</dbReference>
<dbReference type="GO" id="GO:0030975">
    <property type="term" value="F:thiamine binding"/>
    <property type="evidence" value="ECO:0007669"/>
    <property type="project" value="InterPro"/>
</dbReference>
<evidence type="ECO:0000313" key="8">
    <source>
        <dbReference type="Proteomes" id="UP000245433"/>
    </source>
</evidence>
<dbReference type="PANTHER" id="PTHR41299:SF1">
    <property type="entry name" value="THIAMINE PYROPHOSPHOKINASE"/>
    <property type="match status" value="1"/>
</dbReference>